<dbReference type="KEGG" id="mcys:MCB1EB_0447"/>
<dbReference type="Gene3D" id="3.40.50.300">
    <property type="entry name" value="P-loop containing nucleotide triphosphate hydrolases"/>
    <property type="match status" value="1"/>
</dbReference>
<keyword evidence="3" id="KW-1185">Reference proteome</keyword>
<organism evidence="2 3">
    <name type="scientific">Mycoavidus cysteinexigens</name>
    <dbReference type="NCBI Taxonomy" id="1553431"/>
    <lineage>
        <taxon>Bacteria</taxon>
        <taxon>Pseudomonadati</taxon>
        <taxon>Pseudomonadota</taxon>
        <taxon>Betaproteobacteria</taxon>
        <taxon>Burkholderiales</taxon>
        <taxon>Burkholderiaceae</taxon>
        <taxon>Mycoavidus</taxon>
    </lineage>
</organism>
<dbReference type="SUPFAM" id="SSF52540">
    <property type="entry name" value="P-loop containing nucleoside triphosphate hydrolases"/>
    <property type="match status" value="1"/>
</dbReference>
<evidence type="ECO:0000313" key="3">
    <source>
        <dbReference type="Proteomes" id="UP000282597"/>
    </source>
</evidence>
<dbReference type="AlphaFoldDB" id="A0A2Z6ETA2"/>
<dbReference type="Proteomes" id="UP000282597">
    <property type="component" value="Chromosome"/>
</dbReference>
<dbReference type="GO" id="GO:0006302">
    <property type="term" value="P:double-strand break repair"/>
    <property type="evidence" value="ECO:0007669"/>
    <property type="project" value="InterPro"/>
</dbReference>
<evidence type="ECO:0000259" key="1">
    <source>
        <dbReference type="Pfam" id="PF13476"/>
    </source>
</evidence>
<dbReference type="GO" id="GO:0016887">
    <property type="term" value="F:ATP hydrolysis activity"/>
    <property type="evidence" value="ECO:0007669"/>
    <property type="project" value="InterPro"/>
</dbReference>
<name>A0A2Z6ETA2_9BURK</name>
<evidence type="ECO:0000313" key="2">
    <source>
        <dbReference type="EMBL" id="BBE08608.1"/>
    </source>
</evidence>
<accession>A0A2Z6ETA2</accession>
<proteinExistence type="predicted"/>
<dbReference type="EMBL" id="AP018150">
    <property type="protein sequence ID" value="BBE08608.1"/>
    <property type="molecule type" value="Genomic_DNA"/>
</dbReference>
<dbReference type="PANTHER" id="PTHR32114">
    <property type="entry name" value="ABC TRANSPORTER ABCH.3"/>
    <property type="match status" value="1"/>
</dbReference>
<sequence length="570" mass="62947">MKLSRLSIKNFLGVREADKPLTHPVTLFAGKNGAGKSSLQEAVRMALTGETVRVGLKKECGQLVTEGAEVGFVEVEIDHKIRAALRLPAGKTTLTENYVLPRALPHVLDAQHFTRLGCNERRTFLFSLMGLNAGRAEVQRRLLEKGCDAQKVEVLMPLFRSGFDAAHEWAKDKARDEKAVWRTLTGEAYGDNKAATWQAKKPEFERTASADLPHRLSALDAELAETHQHLGGLQADHKRYADSAQRLAEWREKGSRHTYIADTLARDQAELKEWETKVATLKALNFAKNALPCPNCDTLLALKDGGLHAVPFAEGVEENLGRLPEYEAAVYRLKQAVANEARALADAEAAMKAMAELELALGEKPDETVIHAVREQLEKLKNDRSTLAEKRAAYQEAERQVTQADERTAKALSAHESVRAWSAIADALAPKGIPGEMLAEALTPLNERLEDSAAITEWTQVVVTKDMHVQAGGRSYALLSESEKWRADAMLAEAISYLSKIKLVVLDRFDVLDLKGREELLTWLDSLAQGGEIDTALIFGTLKALPQSFSQNIATHWLEKGVIVEFKEAA</sequence>
<dbReference type="Pfam" id="PF13476">
    <property type="entry name" value="AAA_23"/>
    <property type="match status" value="1"/>
</dbReference>
<dbReference type="RefSeq" id="WP_045363195.1">
    <property type="nucleotide sequence ID" value="NZ_AP018150.1"/>
</dbReference>
<dbReference type="InterPro" id="IPR038729">
    <property type="entry name" value="Rad50/SbcC_AAA"/>
</dbReference>
<dbReference type="InterPro" id="IPR027417">
    <property type="entry name" value="P-loop_NTPase"/>
</dbReference>
<gene>
    <name evidence="2" type="ORF">MCB1EB_0447</name>
</gene>
<reference evidence="2 3" key="1">
    <citation type="journal article" date="2018" name="Microbes Environ.">
        <title>Comparative Genomic Insights into Endofungal Lifestyles of Two Bacterial Endosymbionts, Mycoavidus cysteinexigens and Burkholderia rhizoxinica.</title>
        <authorList>
            <person name="Sharmin D."/>
            <person name="Guo Y."/>
            <person name="Nishizawa T."/>
            <person name="Ohshima S."/>
            <person name="Sato Y."/>
            <person name="Takashima Y."/>
            <person name="Narisawa K."/>
            <person name="Ohta H."/>
        </authorList>
    </citation>
    <scope>NUCLEOTIDE SEQUENCE [LARGE SCALE GENOMIC DNA]</scope>
    <source>
        <strain evidence="2 3">B1-EB</strain>
    </source>
</reference>
<feature type="domain" description="Rad50/SbcC-type AAA" evidence="1">
    <location>
        <begin position="5"/>
        <end position="72"/>
    </location>
</feature>
<dbReference type="PANTHER" id="PTHR32114:SF2">
    <property type="entry name" value="ABC TRANSPORTER ABCH.3"/>
    <property type="match status" value="1"/>
</dbReference>
<protein>
    <recommendedName>
        <fullName evidence="1">Rad50/SbcC-type AAA domain-containing protein</fullName>
    </recommendedName>
</protein>